<dbReference type="AlphaFoldDB" id="A0A9P6UV84"/>
<dbReference type="Gene3D" id="3.90.226.10">
    <property type="entry name" value="2-enoyl-CoA Hydratase, Chain A, domain 1"/>
    <property type="match status" value="1"/>
</dbReference>
<comment type="caution">
    <text evidence="2">The sequence shown here is derived from an EMBL/GenBank/DDBJ whole genome shotgun (WGS) entry which is preliminary data.</text>
</comment>
<gene>
    <name evidence="2" type="ORF">BGZ97_011994</name>
</gene>
<keyword evidence="1" id="KW-0732">Signal</keyword>
<dbReference type="Proteomes" id="UP000823405">
    <property type="component" value="Unassembled WGS sequence"/>
</dbReference>
<evidence type="ECO:0000313" key="2">
    <source>
        <dbReference type="EMBL" id="KAG0321163.1"/>
    </source>
</evidence>
<evidence type="ECO:0000313" key="3">
    <source>
        <dbReference type="Proteomes" id="UP000823405"/>
    </source>
</evidence>
<keyword evidence="3" id="KW-1185">Reference proteome</keyword>
<accession>A0A9P6UV84</accession>
<evidence type="ECO:0000256" key="1">
    <source>
        <dbReference type="SAM" id="SignalP"/>
    </source>
</evidence>
<dbReference type="InterPro" id="IPR052766">
    <property type="entry name" value="S41A_metabolite_peptidase"/>
</dbReference>
<evidence type="ECO:0008006" key="4">
    <source>
        <dbReference type="Google" id="ProtNLM"/>
    </source>
</evidence>
<organism evidence="2 3">
    <name type="scientific">Linnemannia gamsii</name>
    <dbReference type="NCBI Taxonomy" id="64522"/>
    <lineage>
        <taxon>Eukaryota</taxon>
        <taxon>Fungi</taxon>
        <taxon>Fungi incertae sedis</taxon>
        <taxon>Mucoromycota</taxon>
        <taxon>Mortierellomycotina</taxon>
        <taxon>Mortierellomycetes</taxon>
        <taxon>Mortierellales</taxon>
        <taxon>Mortierellaceae</taxon>
        <taxon>Linnemannia</taxon>
    </lineage>
</organism>
<reference evidence="2" key="1">
    <citation type="journal article" date="2020" name="Fungal Divers.">
        <title>Resolving the Mortierellaceae phylogeny through synthesis of multi-gene phylogenetics and phylogenomics.</title>
        <authorList>
            <person name="Vandepol N."/>
            <person name="Liber J."/>
            <person name="Desiro A."/>
            <person name="Na H."/>
            <person name="Kennedy M."/>
            <person name="Barry K."/>
            <person name="Grigoriev I.V."/>
            <person name="Miller A.N."/>
            <person name="O'Donnell K."/>
            <person name="Stajich J.E."/>
            <person name="Bonito G."/>
        </authorList>
    </citation>
    <scope>NUCLEOTIDE SEQUENCE</scope>
    <source>
        <strain evidence="2">NVP60</strain>
    </source>
</reference>
<proteinExistence type="predicted"/>
<dbReference type="PANTHER" id="PTHR37049">
    <property type="entry name" value="PEPTIDASE S41 FAMILY PROTEIN"/>
    <property type="match status" value="1"/>
</dbReference>
<dbReference type="OrthoDB" id="27214at2759"/>
<dbReference type="PANTHER" id="PTHR37049:SF4">
    <property type="entry name" value="RHODANESE DOMAIN-CONTAINING PROTEIN"/>
    <property type="match status" value="1"/>
</dbReference>
<name>A0A9P6UV84_9FUNG</name>
<sequence length="670" mass="73605">MVSHSIKTLVLSLSVASLATFSLAAPATGTNGCSSLAAKQGTNITYSDVANCYASIPFNKEAARATLDSLTTLFDDYHVSRDIALSPRLAKPLQGDPVDIVAKLKKIGRTRYTSDRKFHTDVYEAIESLHDGHAVYAPYCYVAYMFVQPMSMYAPVVNGKQVLKVYKDNKGRGYEECTVVKIDGKSGMAQVKKRADFLMTSKDPNARLNEALASMAYKREAKDFVVYPGQFAVRNLLPERSTVQYELQCGGKSKKAVVVKDEWVINPQMPWQFTDTESYIKNVCLTPAQAPAGGSLRKRDLVSISSRRHDEVYALSKRAFDAQAAAAAAAPTPSVTSPPVATPTLPPVYPEAIKIATGNSTVFYQLKDRPTVGVIVFISALIDFNEIDFTYQSLETFYQKGVTDIIIDVVSGEGGYANVSPDFAQFFFPNKGPLDKATKMNIRVTPEIQQLSAKVFNSTDGGSSQKGNMLSLQGGGFYDSSRFFDFANNRLYTDNSLYTDTVIETRNGRKATYTKMTAHKPHTHPVHPNLAKYPWTNNPARLRIVTDGRCVSACANIVNLLANQYKVPTYGIGGTKGEALSKFQYAAAGAVTQEKFVAMFAFGNMTSPVKLTPYQAIVSVVIAEYFAPGSKIPLEFDGTQYATDFRLDYDPVNARSRQAMWTQVAKAAWK</sequence>
<feature type="chain" id="PRO_5040273223" description="Tail specific protease domain-containing protein" evidence="1">
    <location>
        <begin position="25"/>
        <end position="670"/>
    </location>
</feature>
<feature type="signal peptide" evidence="1">
    <location>
        <begin position="1"/>
        <end position="24"/>
    </location>
</feature>
<dbReference type="SUPFAM" id="SSF52096">
    <property type="entry name" value="ClpP/crotonase"/>
    <property type="match status" value="1"/>
</dbReference>
<protein>
    <recommendedName>
        <fullName evidence="4">Tail specific protease domain-containing protein</fullName>
    </recommendedName>
</protein>
<dbReference type="EMBL" id="JAAAIN010000074">
    <property type="protein sequence ID" value="KAG0321163.1"/>
    <property type="molecule type" value="Genomic_DNA"/>
</dbReference>
<dbReference type="InterPro" id="IPR029045">
    <property type="entry name" value="ClpP/crotonase-like_dom_sf"/>
</dbReference>